<dbReference type="Gene3D" id="3.40.50.720">
    <property type="entry name" value="NAD(P)-binding Rossmann-like Domain"/>
    <property type="match status" value="1"/>
</dbReference>
<dbReference type="PANTHER" id="PTHR48079">
    <property type="entry name" value="PROTEIN YEEZ"/>
    <property type="match status" value="1"/>
</dbReference>
<dbReference type="Pfam" id="PF01370">
    <property type="entry name" value="Epimerase"/>
    <property type="match status" value="1"/>
</dbReference>
<dbReference type="OrthoDB" id="2130169at2759"/>
<dbReference type="InterPro" id="IPR036291">
    <property type="entry name" value="NAD(P)-bd_dom_sf"/>
</dbReference>
<organism evidence="2 3">
    <name type="scientific">Zasmidium cellare ATCC 36951</name>
    <dbReference type="NCBI Taxonomy" id="1080233"/>
    <lineage>
        <taxon>Eukaryota</taxon>
        <taxon>Fungi</taxon>
        <taxon>Dikarya</taxon>
        <taxon>Ascomycota</taxon>
        <taxon>Pezizomycotina</taxon>
        <taxon>Dothideomycetes</taxon>
        <taxon>Dothideomycetidae</taxon>
        <taxon>Mycosphaerellales</taxon>
        <taxon>Mycosphaerellaceae</taxon>
        <taxon>Zasmidium</taxon>
    </lineage>
</organism>
<sequence>MPDSGKNVFIVGPGFIGWNVLDLLIGEGYNVTGFVRRKEHGEQIEASGAQVVFGDLNDKQVIAEQTTKHDIVLHTATADHLPSVQAIIDGIAQRAGKGLSTIFIHTSGTSLTDDFQELGNNSKSDKIYHDNKREEVDALPDGAPHREIDLAIAKAQRDLGEKAKLAIMIPPLICGFNHQHKRLSIQIPTLTRFALKRGYAAHVGKGLGVESNIHVLDLARAYVVLLHHLEASSPAKALENPYYFCETTGDQEPSWKDVATLIGEQLHKAGKIQDPTPRELKQENWGDTFGEFTGATLGLNSRSRAVRLRELGWQPTEKDWKRSYIEDELPEILKEDQKEFAGYMGTVAS</sequence>
<dbReference type="PANTHER" id="PTHR48079:SF6">
    <property type="entry name" value="NAD(P)-BINDING DOMAIN-CONTAINING PROTEIN-RELATED"/>
    <property type="match status" value="1"/>
</dbReference>
<dbReference type="GeneID" id="54571112"/>
<dbReference type="SUPFAM" id="SSF51735">
    <property type="entry name" value="NAD(P)-binding Rossmann-fold domains"/>
    <property type="match status" value="1"/>
</dbReference>
<dbReference type="RefSeq" id="XP_033664380.1">
    <property type="nucleotide sequence ID" value="XM_033817840.1"/>
</dbReference>
<proteinExistence type="predicted"/>
<dbReference type="Proteomes" id="UP000799537">
    <property type="component" value="Unassembled WGS sequence"/>
</dbReference>
<dbReference type="AlphaFoldDB" id="A0A6A6C8X8"/>
<evidence type="ECO:0000259" key="1">
    <source>
        <dbReference type="Pfam" id="PF01370"/>
    </source>
</evidence>
<dbReference type="GO" id="GO:0004029">
    <property type="term" value="F:aldehyde dehydrogenase (NAD+) activity"/>
    <property type="evidence" value="ECO:0007669"/>
    <property type="project" value="TreeGrafter"/>
</dbReference>
<dbReference type="GO" id="GO:0005737">
    <property type="term" value="C:cytoplasm"/>
    <property type="evidence" value="ECO:0007669"/>
    <property type="project" value="TreeGrafter"/>
</dbReference>
<dbReference type="InterPro" id="IPR001509">
    <property type="entry name" value="Epimerase_deHydtase"/>
</dbReference>
<keyword evidence="3" id="KW-1185">Reference proteome</keyword>
<dbReference type="InterPro" id="IPR051783">
    <property type="entry name" value="NAD(P)-dependent_oxidoreduct"/>
</dbReference>
<reference evidence="2" key="1">
    <citation type="journal article" date="2020" name="Stud. Mycol.">
        <title>101 Dothideomycetes genomes: a test case for predicting lifestyles and emergence of pathogens.</title>
        <authorList>
            <person name="Haridas S."/>
            <person name="Albert R."/>
            <person name="Binder M."/>
            <person name="Bloem J."/>
            <person name="Labutti K."/>
            <person name="Salamov A."/>
            <person name="Andreopoulos B."/>
            <person name="Baker S."/>
            <person name="Barry K."/>
            <person name="Bills G."/>
            <person name="Bluhm B."/>
            <person name="Cannon C."/>
            <person name="Castanera R."/>
            <person name="Culley D."/>
            <person name="Daum C."/>
            <person name="Ezra D."/>
            <person name="Gonzalez J."/>
            <person name="Henrissat B."/>
            <person name="Kuo A."/>
            <person name="Liang C."/>
            <person name="Lipzen A."/>
            <person name="Lutzoni F."/>
            <person name="Magnuson J."/>
            <person name="Mondo S."/>
            <person name="Nolan M."/>
            <person name="Ohm R."/>
            <person name="Pangilinan J."/>
            <person name="Park H.-J."/>
            <person name="Ramirez L."/>
            <person name="Alfaro M."/>
            <person name="Sun H."/>
            <person name="Tritt A."/>
            <person name="Yoshinaga Y."/>
            <person name="Zwiers L.-H."/>
            <person name="Turgeon B."/>
            <person name="Goodwin S."/>
            <person name="Spatafora J."/>
            <person name="Crous P."/>
            <person name="Grigoriev I."/>
        </authorList>
    </citation>
    <scope>NUCLEOTIDE SEQUENCE</scope>
    <source>
        <strain evidence="2">ATCC 36951</strain>
    </source>
</reference>
<evidence type="ECO:0000313" key="3">
    <source>
        <dbReference type="Proteomes" id="UP000799537"/>
    </source>
</evidence>
<feature type="domain" description="NAD-dependent epimerase/dehydratase" evidence="1">
    <location>
        <begin position="12"/>
        <end position="233"/>
    </location>
</feature>
<protein>
    <recommendedName>
        <fullName evidence="1">NAD-dependent epimerase/dehydratase domain-containing protein</fullName>
    </recommendedName>
</protein>
<evidence type="ECO:0000313" key="2">
    <source>
        <dbReference type="EMBL" id="KAF2163491.1"/>
    </source>
</evidence>
<gene>
    <name evidence="2" type="ORF">M409DRAFT_68429</name>
</gene>
<accession>A0A6A6C8X8</accession>
<name>A0A6A6C8X8_ZASCE</name>
<dbReference type="EMBL" id="ML993608">
    <property type="protein sequence ID" value="KAF2163491.1"/>
    <property type="molecule type" value="Genomic_DNA"/>
</dbReference>